<dbReference type="InterPro" id="IPR000542">
    <property type="entry name" value="Carn_acyl_trans"/>
</dbReference>
<dbReference type="EMBL" id="MCFC01000042">
    <property type="protein sequence ID" value="ORY26940.1"/>
    <property type="molecule type" value="Genomic_DNA"/>
</dbReference>
<comment type="similarity">
    <text evidence="1">Belongs to the carnitine/choline acetyltransferase family.</text>
</comment>
<dbReference type="Proteomes" id="UP000193986">
    <property type="component" value="Unassembled WGS sequence"/>
</dbReference>
<dbReference type="Pfam" id="PF00755">
    <property type="entry name" value="Carn_acyltransf"/>
    <property type="match status" value="1"/>
</dbReference>
<evidence type="ECO:0000313" key="3">
    <source>
        <dbReference type="EMBL" id="ORY26940.1"/>
    </source>
</evidence>
<dbReference type="InterPro" id="IPR023213">
    <property type="entry name" value="CAT-like_dom_sf"/>
</dbReference>
<comment type="caution">
    <text evidence="3">The sequence shown here is derived from an EMBL/GenBank/DDBJ whole genome shotgun (WGS) entry which is preliminary data.</text>
</comment>
<reference evidence="3 4" key="1">
    <citation type="submission" date="2016-07" db="EMBL/GenBank/DDBJ databases">
        <title>Pervasive Adenine N6-methylation of Active Genes in Fungi.</title>
        <authorList>
            <consortium name="DOE Joint Genome Institute"/>
            <person name="Mondo S.J."/>
            <person name="Dannebaum R.O."/>
            <person name="Kuo R.C."/>
            <person name="Labutti K."/>
            <person name="Haridas S."/>
            <person name="Kuo A."/>
            <person name="Salamov A."/>
            <person name="Ahrendt S.R."/>
            <person name="Lipzen A."/>
            <person name="Sullivan W."/>
            <person name="Andreopoulos W.B."/>
            <person name="Clum A."/>
            <person name="Lindquist E."/>
            <person name="Daum C."/>
            <person name="Ramamoorthy G.K."/>
            <person name="Gryganskyi A."/>
            <person name="Culley D."/>
            <person name="Magnuson J.K."/>
            <person name="James T.Y."/>
            <person name="O'Malley M.A."/>
            <person name="Stajich J.E."/>
            <person name="Spatafora J.W."/>
            <person name="Visel A."/>
            <person name="Grigoriev I.V."/>
        </authorList>
    </citation>
    <scope>NUCLEOTIDE SEQUENCE [LARGE SCALE GENOMIC DNA]</scope>
    <source>
        <strain evidence="3 4">68-887.2</strain>
    </source>
</reference>
<sequence>MFGLKKLVKTKDGEEMPSVFTDEAFAKSGHWEMSTSQLSSKYLDGWGYGEVVEDGYGLSYEINDDSLRWCVTTKNNDAEKFGQALKDAAEDIKVMMERARQAGGGGGGGEVKAKL</sequence>
<name>A0A1Y2AXC0_9TREE</name>
<protein>
    <submittedName>
        <fullName evidence="3">Carnitine acyltransferase</fullName>
    </submittedName>
</protein>
<dbReference type="InterPro" id="IPR039551">
    <property type="entry name" value="Cho/carn_acyl_trans"/>
</dbReference>
<feature type="domain" description="Choline/carnitine acyltransferase" evidence="2">
    <location>
        <begin position="1"/>
        <end position="86"/>
    </location>
</feature>
<keyword evidence="4" id="KW-1185">Reference proteome</keyword>
<accession>A0A1Y2AXC0</accession>
<dbReference type="GO" id="GO:0005739">
    <property type="term" value="C:mitochondrion"/>
    <property type="evidence" value="ECO:0007669"/>
    <property type="project" value="TreeGrafter"/>
</dbReference>
<dbReference type="Gene3D" id="3.30.559.10">
    <property type="entry name" value="Chloramphenicol acetyltransferase-like domain"/>
    <property type="match status" value="1"/>
</dbReference>
<evidence type="ECO:0000256" key="1">
    <source>
        <dbReference type="ARBA" id="ARBA00005232"/>
    </source>
</evidence>
<dbReference type="OrthoDB" id="240216at2759"/>
<dbReference type="GO" id="GO:0005777">
    <property type="term" value="C:peroxisome"/>
    <property type="evidence" value="ECO:0007669"/>
    <property type="project" value="TreeGrafter"/>
</dbReference>
<dbReference type="PANTHER" id="PTHR22589">
    <property type="entry name" value="CARNITINE O-ACYLTRANSFERASE"/>
    <property type="match status" value="1"/>
</dbReference>
<keyword evidence="3" id="KW-0808">Transferase</keyword>
<evidence type="ECO:0000259" key="2">
    <source>
        <dbReference type="Pfam" id="PF00755"/>
    </source>
</evidence>
<gene>
    <name evidence="3" type="ORF">BCR39DRAFT_469838</name>
</gene>
<organism evidence="3 4">
    <name type="scientific">Naematelia encephala</name>
    <dbReference type="NCBI Taxonomy" id="71784"/>
    <lineage>
        <taxon>Eukaryota</taxon>
        <taxon>Fungi</taxon>
        <taxon>Dikarya</taxon>
        <taxon>Basidiomycota</taxon>
        <taxon>Agaricomycotina</taxon>
        <taxon>Tremellomycetes</taxon>
        <taxon>Tremellales</taxon>
        <taxon>Naemateliaceae</taxon>
        <taxon>Naematelia</taxon>
    </lineage>
</organism>
<evidence type="ECO:0000313" key="4">
    <source>
        <dbReference type="Proteomes" id="UP000193986"/>
    </source>
</evidence>
<dbReference type="InParanoid" id="A0A1Y2AXC0"/>
<dbReference type="GO" id="GO:0004092">
    <property type="term" value="F:carnitine O-acetyltransferase activity"/>
    <property type="evidence" value="ECO:0007669"/>
    <property type="project" value="TreeGrafter"/>
</dbReference>
<dbReference type="GO" id="GO:0009437">
    <property type="term" value="P:carnitine metabolic process"/>
    <property type="evidence" value="ECO:0007669"/>
    <property type="project" value="TreeGrafter"/>
</dbReference>
<dbReference type="STRING" id="71784.A0A1Y2AXC0"/>
<dbReference type="AlphaFoldDB" id="A0A1Y2AXC0"/>
<keyword evidence="3" id="KW-0012">Acyltransferase</keyword>
<dbReference type="PANTHER" id="PTHR22589:SF103">
    <property type="entry name" value="CARNITINE O-ACETYL-TRANSFERASE, ISOFORM A-RELATED"/>
    <property type="match status" value="1"/>
</dbReference>
<dbReference type="SUPFAM" id="SSF52777">
    <property type="entry name" value="CoA-dependent acyltransferases"/>
    <property type="match status" value="1"/>
</dbReference>
<proteinExistence type="inferred from homology"/>